<dbReference type="Gene3D" id="3.90.1150.10">
    <property type="entry name" value="Aspartate Aminotransferase, domain 1"/>
    <property type="match status" value="1"/>
</dbReference>
<dbReference type="InterPro" id="IPR004839">
    <property type="entry name" value="Aminotransferase_I/II_large"/>
</dbReference>
<sequence length="369" mass="39833">MSGDHLLAHCHGDRTGELVGGGAVLDFSVNLAPIAPPLESLLSPSIQLAAYPSMDGRGVRDFYVARFGLDPECVLATNGAIEGVYLLPRALGLKRVLVPQPSFFDYGRACRLAGAEVVPLSLSERESFAFPGIDELAEALAGCDAMIAGSPNNPTGTLIPKELLLALACRFPEKQFIVDEAFIQFTEAFPSNSLMTEIRAFRNIVVIHSLTKFYAIAGLRLGAIVAHPAMIERLYGHKEPWTVNTVAEHTAGLLLQCGEYEEEVRSIVREGRRQIADGLAGNSAITLHGGAANFFFASVADGHMLDALLGFFAERGILVRDCRNFEGIAPVSFRFCIRTSDENRHLVSALNDFAEASWIAKAAVEEAVS</sequence>
<evidence type="ECO:0000256" key="3">
    <source>
        <dbReference type="ARBA" id="ARBA00004953"/>
    </source>
</evidence>
<dbReference type="GO" id="GO:0009236">
    <property type="term" value="P:cobalamin biosynthetic process"/>
    <property type="evidence" value="ECO:0007669"/>
    <property type="project" value="UniProtKB-UniPathway"/>
</dbReference>
<dbReference type="EC" id="4.1.1.81" evidence="4"/>
<evidence type="ECO:0000256" key="1">
    <source>
        <dbReference type="ARBA" id="ARBA00001933"/>
    </source>
</evidence>
<comment type="pathway">
    <text evidence="3">Cofactor biosynthesis; adenosylcobalamin biosynthesis.</text>
</comment>
<dbReference type="RefSeq" id="WP_139455734.1">
    <property type="nucleotide sequence ID" value="NZ_VDCH01000001.1"/>
</dbReference>
<dbReference type="PROSITE" id="PS00105">
    <property type="entry name" value="AA_TRANSFER_CLASS_1"/>
    <property type="match status" value="1"/>
</dbReference>
<feature type="domain" description="Aminotransferase class I/classII large" evidence="10">
    <location>
        <begin position="67"/>
        <end position="350"/>
    </location>
</feature>
<protein>
    <recommendedName>
        <fullName evidence="4">threonine-phosphate decarboxylase</fullName>
        <ecNumber evidence="4">4.1.1.81</ecNumber>
    </recommendedName>
    <alternativeName>
        <fullName evidence="8">L-threonine-O-3-phosphate decarboxylase</fullName>
    </alternativeName>
</protein>
<evidence type="ECO:0000256" key="7">
    <source>
        <dbReference type="ARBA" id="ARBA00023239"/>
    </source>
</evidence>
<dbReference type="SUPFAM" id="SSF53383">
    <property type="entry name" value="PLP-dependent transferases"/>
    <property type="match status" value="1"/>
</dbReference>
<comment type="caution">
    <text evidence="11">The sequence shown here is derived from an EMBL/GenBank/DDBJ whole genome shotgun (WGS) entry which is preliminary data.</text>
</comment>
<dbReference type="Gene3D" id="3.40.640.10">
    <property type="entry name" value="Type I PLP-dependent aspartate aminotransferase-like (Major domain)"/>
    <property type="match status" value="1"/>
</dbReference>
<evidence type="ECO:0000256" key="9">
    <source>
        <dbReference type="ARBA" id="ARBA00048531"/>
    </source>
</evidence>
<dbReference type="InterPro" id="IPR015421">
    <property type="entry name" value="PyrdxlP-dep_Trfase_major"/>
</dbReference>
<dbReference type="AlphaFoldDB" id="A0A5C4S9M2"/>
<dbReference type="UniPathway" id="UPA00148"/>
<evidence type="ECO:0000256" key="6">
    <source>
        <dbReference type="ARBA" id="ARBA00022898"/>
    </source>
</evidence>
<comment type="cofactor">
    <cofactor evidence="1">
        <name>pyridoxal 5'-phosphate</name>
        <dbReference type="ChEBI" id="CHEBI:597326"/>
    </cofactor>
</comment>
<dbReference type="PANTHER" id="PTHR42885:SF1">
    <property type="entry name" value="THREONINE-PHOSPHATE DECARBOXYLASE"/>
    <property type="match status" value="1"/>
</dbReference>
<name>A0A5C4S9M2_CHLTI</name>
<dbReference type="CDD" id="cd00609">
    <property type="entry name" value="AAT_like"/>
    <property type="match status" value="1"/>
</dbReference>
<evidence type="ECO:0000313" key="11">
    <source>
        <dbReference type="EMBL" id="TNJ40263.1"/>
    </source>
</evidence>
<dbReference type="InterPro" id="IPR004838">
    <property type="entry name" value="NHTrfase_class1_PyrdxlP-BS"/>
</dbReference>
<evidence type="ECO:0000256" key="5">
    <source>
        <dbReference type="ARBA" id="ARBA00022573"/>
    </source>
</evidence>
<dbReference type="InterPro" id="IPR015422">
    <property type="entry name" value="PyrdxlP-dep_Trfase_small"/>
</dbReference>
<evidence type="ECO:0000256" key="4">
    <source>
        <dbReference type="ARBA" id="ARBA00012285"/>
    </source>
</evidence>
<evidence type="ECO:0000256" key="8">
    <source>
        <dbReference type="ARBA" id="ARBA00029996"/>
    </source>
</evidence>
<evidence type="ECO:0000256" key="2">
    <source>
        <dbReference type="ARBA" id="ARBA00003444"/>
    </source>
</evidence>
<keyword evidence="7 11" id="KW-0456">Lyase</keyword>
<dbReference type="GO" id="GO:0048472">
    <property type="term" value="F:threonine-phosphate decarboxylase activity"/>
    <property type="evidence" value="ECO:0007669"/>
    <property type="project" value="UniProtKB-EC"/>
</dbReference>
<evidence type="ECO:0000313" key="12">
    <source>
        <dbReference type="Proteomes" id="UP000308271"/>
    </source>
</evidence>
<gene>
    <name evidence="11" type="ORF">FGF66_00385</name>
</gene>
<dbReference type="Proteomes" id="UP000308271">
    <property type="component" value="Unassembled WGS sequence"/>
</dbReference>
<dbReference type="OrthoDB" id="9813612at2"/>
<dbReference type="Pfam" id="PF00155">
    <property type="entry name" value="Aminotran_1_2"/>
    <property type="match status" value="1"/>
</dbReference>
<comment type="catalytic activity">
    <reaction evidence="9">
        <text>O-phospho-L-threonine + H(+) = (R)-1-aminopropan-2-yl phosphate + CO2</text>
        <dbReference type="Rhea" id="RHEA:11492"/>
        <dbReference type="ChEBI" id="CHEBI:15378"/>
        <dbReference type="ChEBI" id="CHEBI:16526"/>
        <dbReference type="ChEBI" id="CHEBI:58563"/>
        <dbReference type="ChEBI" id="CHEBI:58675"/>
        <dbReference type="EC" id="4.1.1.81"/>
    </reaction>
</comment>
<evidence type="ECO:0000259" key="10">
    <source>
        <dbReference type="Pfam" id="PF00155"/>
    </source>
</evidence>
<keyword evidence="12" id="KW-1185">Reference proteome</keyword>
<organism evidence="11 12">
    <name type="scientific">Chlorobaculum thiosulfatiphilum</name>
    <name type="common">Chlorobium limicola f.sp. thiosulfatophilum</name>
    <dbReference type="NCBI Taxonomy" id="115852"/>
    <lineage>
        <taxon>Bacteria</taxon>
        <taxon>Pseudomonadati</taxon>
        <taxon>Chlorobiota</taxon>
        <taxon>Chlorobiia</taxon>
        <taxon>Chlorobiales</taxon>
        <taxon>Chlorobiaceae</taxon>
        <taxon>Chlorobaculum</taxon>
    </lineage>
</organism>
<dbReference type="GO" id="GO:0030170">
    <property type="term" value="F:pyridoxal phosphate binding"/>
    <property type="evidence" value="ECO:0007669"/>
    <property type="project" value="InterPro"/>
</dbReference>
<keyword evidence="6" id="KW-0663">Pyridoxal phosphate</keyword>
<comment type="function">
    <text evidence="2">Decarboxylates L-threonine-O-3-phosphate to yield (R)-1-amino-2-propanol O-2-phosphate, the precursor for the linkage between the nucleotide loop and the corrin ring in cobalamin.</text>
</comment>
<dbReference type="NCBIfam" id="TIGR01140">
    <property type="entry name" value="L_thr_O3P_dcar"/>
    <property type="match status" value="1"/>
</dbReference>
<proteinExistence type="predicted"/>
<dbReference type="EMBL" id="VDCH01000001">
    <property type="protein sequence ID" value="TNJ40263.1"/>
    <property type="molecule type" value="Genomic_DNA"/>
</dbReference>
<accession>A0A5C4S9M2</accession>
<dbReference type="PANTHER" id="PTHR42885">
    <property type="entry name" value="HISTIDINOL-PHOSPHATE AMINOTRANSFERASE-RELATED"/>
    <property type="match status" value="1"/>
</dbReference>
<reference evidence="11 12" key="1">
    <citation type="submission" date="2019-05" db="EMBL/GenBank/DDBJ databases">
        <title>Draft Whole-Genome sequence of the green sulfur bacterium Chlorobaculum thiosulfatiphilum DSM 249.</title>
        <authorList>
            <person name="Meyer T.E."/>
            <person name="Kyndt J.A."/>
        </authorList>
    </citation>
    <scope>NUCLEOTIDE SEQUENCE [LARGE SCALE GENOMIC DNA]</scope>
    <source>
        <strain evidence="11 12">DSM 249</strain>
    </source>
</reference>
<dbReference type="InterPro" id="IPR015424">
    <property type="entry name" value="PyrdxlP-dep_Trfase"/>
</dbReference>
<dbReference type="InterPro" id="IPR005860">
    <property type="entry name" value="CobD"/>
</dbReference>
<keyword evidence="5" id="KW-0169">Cobalamin biosynthesis</keyword>